<dbReference type="AlphaFoldDB" id="A0A699UA72"/>
<accession>A0A699UA72</accession>
<feature type="chain" id="PRO_5025609235" description="Secreted protein" evidence="1">
    <location>
        <begin position="36"/>
        <end position="76"/>
    </location>
</feature>
<evidence type="ECO:0000313" key="2">
    <source>
        <dbReference type="EMBL" id="GFD19832.1"/>
    </source>
</evidence>
<name>A0A699UA72_TANCI</name>
<evidence type="ECO:0008006" key="3">
    <source>
        <dbReference type="Google" id="ProtNLM"/>
    </source>
</evidence>
<sequence length="76" mass="8388">MLACLASSRGSTGSLYWLVLRTMLLLVAVAQQLSGERIEENGTQPSALGRQDMRPQAVHFQRLCLVSIVFKVSLIQ</sequence>
<comment type="caution">
    <text evidence="2">The sequence shown here is derived from an EMBL/GenBank/DDBJ whole genome shotgun (WGS) entry which is preliminary data.</text>
</comment>
<dbReference type="EMBL" id="BKCJ011317608">
    <property type="protein sequence ID" value="GFD19832.1"/>
    <property type="molecule type" value="Genomic_DNA"/>
</dbReference>
<keyword evidence="1" id="KW-0732">Signal</keyword>
<reference evidence="2" key="1">
    <citation type="journal article" date="2019" name="Sci. Rep.">
        <title>Draft genome of Tanacetum cinerariifolium, the natural source of mosquito coil.</title>
        <authorList>
            <person name="Yamashiro T."/>
            <person name="Shiraishi A."/>
            <person name="Satake H."/>
            <person name="Nakayama K."/>
        </authorList>
    </citation>
    <scope>NUCLEOTIDE SEQUENCE</scope>
</reference>
<protein>
    <recommendedName>
        <fullName evidence="3">Secreted protein</fullName>
    </recommendedName>
</protein>
<proteinExistence type="predicted"/>
<feature type="signal peptide" evidence="1">
    <location>
        <begin position="1"/>
        <end position="35"/>
    </location>
</feature>
<evidence type="ECO:0000256" key="1">
    <source>
        <dbReference type="SAM" id="SignalP"/>
    </source>
</evidence>
<gene>
    <name evidence="2" type="ORF">Tci_891801</name>
</gene>
<organism evidence="2">
    <name type="scientific">Tanacetum cinerariifolium</name>
    <name type="common">Dalmatian daisy</name>
    <name type="synonym">Chrysanthemum cinerariifolium</name>
    <dbReference type="NCBI Taxonomy" id="118510"/>
    <lineage>
        <taxon>Eukaryota</taxon>
        <taxon>Viridiplantae</taxon>
        <taxon>Streptophyta</taxon>
        <taxon>Embryophyta</taxon>
        <taxon>Tracheophyta</taxon>
        <taxon>Spermatophyta</taxon>
        <taxon>Magnoliopsida</taxon>
        <taxon>eudicotyledons</taxon>
        <taxon>Gunneridae</taxon>
        <taxon>Pentapetalae</taxon>
        <taxon>asterids</taxon>
        <taxon>campanulids</taxon>
        <taxon>Asterales</taxon>
        <taxon>Asteraceae</taxon>
        <taxon>Asteroideae</taxon>
        <taxon>Anthemideae</taxon>
        <taxon>Anthemidinae</taxon>
        <taxon>Tanacetum</taxon>
    </lineage>
</organism>